<comment type="caution">
    <text evidence="3">The sequence shown here is derived from an EMBL/GenBank/DDBJ whole genome shotgun (WGS) entry which is preliminary data.</text>
</comment>
<dbReference type="Pfam" id="PF01266">
    <property type="entry name" value="DAO"/>
    <property type="match status" value="1"/>
</dbReference>
<keyword evidence="1" id="KW-0560">Oxidoreductase</keyword>
<dbReference type="RefSeq" id="WP_132569353.1">
    <property type="nucleotide sequence ID" value="NZ_CBCSGL010000010.1"/>
</dbReference>
<dbReference type="PANTHER" id="PTHR13847:SF275">
    <property type="entry name" value="GAMMA-GLUTAMYLPUTRESCINE OXIDOREDUCTASE"/>
    <property type="match status" value="1"/>
</dbReference>
<evidence type="ECO:0000313" key="3">
    <source>
        <dbReference type="EMBL" id="TCV04578.1"/>
    </source>
</evidence>
<sequence length="426" mass="46175">MQNLDHVGSYYAASGLPQPPRPALRGTVDADIAIVGAGYTGLNAGLALARRGYRVVVLEAARVGWGASGRNGGQIVHSYSRDIDTIAASHGREVAAPLGAMAFDGAAVLRRNVREFGIDCHLQDGGIFAALTDKQVAKLEHHKALWEGLGHPGLEIVRGARARDLVQTERYRALLVDPTGGHFHPLRLAQGEAAGLESLGGVIHEHSRVQRIERGSTAVVHTDQGQVRAKFVLVACNAYVGNLEPQLLARSMPCGTQVVATEPLGERGRALLPHNHCVEDCNYLLDYFRLSADGRLVYGGGVTYGAPEITEIRQVILPKLLKTFPQLEGVRIDYAWSGNFQLTLSRLPDVGRLAGNIYYSHGCSGHGVTFTYLIGDVLAEAIDGQAGRFDAFARLPHYPFPGGRMFRVPLTSLGAWYYQLRDRLGF</sequence>
<dbReference type="GO" id="GO:0016491">
    <property type="term" value="F:oxidoreductase activity"/>
    <property type="evidence" value="ECO:0007669"/>
    <property type="project" value="UniProtKB-KW"/>
</dbReference>
<evidence type="ECO:0000313" key="4">
    <source>
        <dbReference type="Proteomes" id="UP000295110"/>
    </source>
</evidence>
<dbReference type="OrthoDB" id="9342835at2"/>
<dbReference type="PANTHER" id="PTHR13847">
    <property type="entry name" value="SARCOSINE DEHYDROGENASE-RELATED"/>
    <property type="match status" value="1"/>
</dbReference>
<gene>
    <name evidence="3" type="ORF">EV671_1001334</name>
</gene>
<dbReference type="InterPro" id="IPR036188">
    <property type="entry name" value="FAD/NAD-bd_sf"/>
</dbReference>
<protein>
    <submittedName>
        <fullName evidence="3">Gamma-glutamylputrescine oxidase</fullName>
    </submittedName>
</protein>
<dbReference type="InterPro" id="IPR006076">
    <property type="entry name" value="FAD-dep_OxRdtase"/>
</dbReference>
<evidence type="ECO:0000256" key="1">
    <source>
        <dbReference type="ARBA" id="ARBA00023002"/>
    </source>
</evidence>
<reference evidence="3 4" key="1">
    <citation type="submission" date="2019-03" db="EMBL/GenBank/DDBJ databases">
        <title>Genomic Encyclopedia of Type Strains, Phase IV (KMG-IV): sequencing the most valuable type-strain genomes for metagenomic binning, comparative biology and taxonomic classification.</title>
        <authorList>
            <person name="Goeker M."/>
        </authorList>
    </citation>
    <scope>NUCLEOTIDE SEQUENCE [LARGE SCALE GENOMIC DNA]</scope>
    <source>
        <strain evidence="3 4">DSM 654</strain>
    </source>
</reference>
<dbReference type="EMBL" id="SMBU01000001">
    <property type="protein sequence ID" value="TCV04578.1"/>
    <property type="molecule type" value="Genomic_DNA"/>
</dbReference>
<dbReference type="AlphaFoldDB" id="A0A4R3VKZ0"/>
<dbReference type="SUPFAM" id="SSF51905">
    <property type="entry name" value="FAD/NAD(P)-binding domain"/>
    <property type="match status" value="1"/>
</dbReference>
<dbReference type="Proteomes" id="UP000295110">
    <property type="component" value="Unassembled WGS sequence"/>
</dbReference>
<organism evidence="3 4">
    <name type="scientific">Roseateles saccharophilus</name>
    <name type="common">Pseudomonas saccharophila</name>
    <dbReference type="NCBI Taxonomy" id="304"/>
    <lineage>
        <taxon>Bacteria</taxon>
        <taxon>Pseudomonadati</taxon>
        <taxon>Pseudomonadota</taxon>
        <taxon>Betaproteobacteria</taxon>
        <taxon>Burkholderiales</taxon>
        <taxon>Sphaerotilaceae</taxon>
        <taxon>Roseateles</taxon>
    </lineage>
</organism>
<dbReference type="Gene3D" id="3.50.50.60">
    <property type="entry name" value="FAD/NAD(P)-binding domain"/>
    <property type="match status" value="1"/>
</dbReference>
<dbReference type="Gene3D" id="3.30.9.10">
    <property type="entry name" value="D-Amino Acid Oxidase, subunit A, domain 2"/>
    <property type="match status" value="1"/>
</dbReference>
<feature type="domain" description="FAD dependent oxidoreductase" evidence="2">
    <location>
        <begin position="31"/>
        <end position="380"/>
    </location>
</feature>
<dbReference type="GO" id="GO:0005737">
    <property type="term" value="C:cytoplasm"/>
    <property type="evidence" value="ECO:0007669"/>
    <property type="project" value="TreeGrafter"/>
</dbReference>
<proteinExistence type="predicted"/>
<evidence type="ECO:0000259" key="2">
    <source>
        <dbReference type="Pfam" id="PF01266"/>
    </source>
</evidence>
<keyword evidence="4" id="KW-1185">Reference proteome</keyword>
<accession>A0A4R3VKZ0</accession>
<name>A0A4R3VKZ0_ROSSA</name>